<reference evidence="1 2" key="1">
    <citation type="submission" date="2017-12" db="EMBL/GenBank/DDBJ databases">
        <authorList>
            <person name="Pombert J.-F."/>
            <person name="Haag K.L."/>
            <person name="Ebert D."/>
        </authorList>
    </citation>
    <scope>NUCLEOTIDE SEQUENCE [LARGE SCALE GENOMIC DNA]</scope>
    <source>
        <strain evidence="1">IL-G-3</strain>
    </source>
</reference>
<comment type="caution">
    <text evidence="1">The sequence shown here is derived from an EMBL/GenBank/DDBJ whole genome shotgun (WGS) entry which is preliminary data.</text>
</comment>
<keyword evidence="2" id="KW-1185">Reference proteome</keyword>
<evidence type="ECO:0000313" key="1">
    <source>
        <dbReference type="EMBL" id="TBU12267.1"/>
    </source>
</evidence>
<proteinExistence type="predicted"/>
<accession>A0A4Q9LV63</accession>
<dbReference type="VEuPathDB" id="MicrosporidiaDB:CWI38_0824p0010"/>
<dbReference type="OrthoDB" id="2194416at2759"/>
<sequence length="277" mass="32977">MNNLLNILITEIKESHEVPLVIEWCEEFIRNYYKNNEYFESMLVFYKKNQVKCSEKHEILNICVNLFYFGYDITNNICYNKYTDLDERSIHVVGSMVCWAAIGNILRKNFNDDLYLQLTEIFDDAGLYLNLPNNRNICLNFNMSKLRLNFYTKVYLPLKIKDALNCENNGNNYNKYENIFCFSYLNKEFRLKNLKKEELFDNFSEYLKFFSEDIDLGIIMDKIISGLYIRELELPEIKIHLKTWKNRPDIFILATKTLVDVGITSQDSLQIIKIEIP</sequence>
<gene>
    <name evidence="1" type="ORF">CWI38_0824p0010</name>
</gene>
<organism evidence="1 2">
    <name type="scientific">Hamiltosporidium tvaerminnensis</name>
    <dbReference type="NCBI Taxonomy" id="1176355"/>
    <lineage>
        <taxon>Eukaryota</taxon>
        <taxon>Fungi</taxon>
        <taxon>Fungi incertae sedis</taxon>
        <taxon>Microsporidia</taxon>
        <taxon>Dubosqiidae</taxon>
        <taxon>Hamiltosporidium</taxon>
    </lineage>
</organism>
<name>A0A4Q9LV63_9MICR</name>
<dbReference type="AlphaFoldDB" id="A0A4Q9LV63"/>
<dbReference type="Proteomes" id="UP000292282">
    <property type="component" value="Unassembled WGS sequence"/>
</dbReference>
<protein>
    <submittedName>
        <fullName evidence="1">Uncharacterized protein</fullName>
    </submittedName>
</protein>
<evidence type="ECO:0000313" key="2">
    <source>
        <dbReference type="Proteomes" id="UP000292282"/>
    </source>
</evidence>
<dbReference type="EMBL" id="PITK01000824">
    <property type="protein sequence ID" value="TBU12267.1"/>
    <property type="molecule type" value="Genomic_DNA"/>
</dbReference>